<dbReference type="RefSeq" id="WP_066216204.1">
    <property type="nucleotide sequence ID" value="NZ_FNSN01000003.1"/>
</dbReference>
<dbReference type="GO" id="GO:0003677">
    <property type="term" value="F:DNA binding"/>
    <property type="evidence" value="ECO:0007669"/>
    <property type="project" value="UniProtKB-KW"/>
</dbReference>
<dbReference type="AlphaFoldDB" id="A0A1H4KQM8"/>
<dbReference type="InterPro" id="IPR000792">
    <property type="entry name" value="Tscrpt_reg_LuxR_C"/>
</dbReference>
<dbReference type="EMBL" id="FNSN01000003">
    <property type="protein sequence ID" value="SEB60869.1"/>
    <property type="molecule type" value="Genomic_DNA"/>
</dbReference>
<protein>
    <submittedName>
        <fullName evidence="8">DNA-binding response regulator, NarL/FixJ family, contains REC and HTH domains</fullName>
    </submittedName>
</protein>
<dbReference type="GO" id="GO:0000160">
    <property type="term" value="P:phosphorelay signal transduction system"/>
    <property type="evidence" value="ECO:0007669"/>
    <property type="project" value="InterPro"/>
</dbReference>
<dbReference type="Proteomes" id="UP000182652">
    <property type="component" value="Unassembled WGS sequence"/>
</dbReference>
<feature type="domain" description="Response regulatory" evidence="7">
    <location>
        <begin position="3"/>
        <end position="140"/>
    </location>
</feature>
<dbReference type="SUPFAM" id="SSF52172">
    <property type="entry name" value="CheY-like"/>
    <property type="match status" value="1"/>
</dbReference>
<sequence length="230" mass="24430">MIRVLLVDDHPVVRAGLKAMLEDPALPSEGHTSDSAQSIRVVAEASDGAAALEELRRRQTLGEDIDLVLMDLQMGDGMDGATATRKIRQGEGGVRPVPVLVLTTYDSDSDILSALEAGASGYMLKDAESERIRAAVRAAAAGETALAPEVAARLVGRLRNPVPQLSAREVEILELLATGLSNRALARALFISEATVKTHLVHIYAKLGVDNRTAAITTAVQQKIIRVPDA</sequence>
<dbReference type="InterPro" id="IPR058245">
    <property type="entry name" value="NreC/VraR/RcsB-like_REC"/>
</dbReference>
<evidence type="ECO:0000259" key="6">
    <source>
        <dbReference type="PROSITE" id="PS50043"/>
    </source>
</evidence>
<dbReference type="CDD" id="cd06170">
    <property type="entry name" value="LuxR_C_like"/>
    <property type="match status" value="1"/>
</dbReference>
<dbReference type="Gene3D" id="3.40.50.2300">
    <property type="match status" value="1"/>
</dbReference>
<dbReference type="PRINTS" id="PR00038">
    <property type="entry name" value="HTHLUXR"/>
</dbReference>
<dbReference type="CDD" id="cd17535">
    <property type="entry name" value="REC_NarL-like"/>
    <property type="match status" value="1"/>
</dbReference>
<dbReference type="PROSITE" id="PS50043">
    <property type="entry name" value="HTH_LUXR_2"/>
    <property type="match status" value="1"/>
</dbReference>
<dbReference type="SMART" id="SM00421">
    <property type="entry name" value="HTH_LUXR"/>
    <property type="match status" value="1"/>
</dbReference>
<proteinExistence type="predicted"/>
<evidence type="ECO:0000256" key="1">
    <source>
        <dbReference type="ARBA" id="ARBA00022553"/>
    </source>
</evidence>
<dbReference type="SUPFAM" id="SSF46894">
    <property type="entry name" value="C-terminal effector domain of the bipartite response regulators"/>
    <property type="match status" value="1"/>
</dbReference>
<evidence type="ECO:0000256" key="5">
    <source>
        <dbReference type="PROSITE-ProRule" id="PRU00169"/>
    </source>
</evidence>
<evidence type="ECO:0000259" key="7">
    <source>
        <dbReference type="PROSITE" id="PS50110"/>
    </source>
</evidence>
<dbReference type="PANTHER" id="PTHR43214">
    <property type="entry name" value="TWO-COMPONENT RESPONSE REGULATOR"/>
    <property type="match status" value="1"/>
</dbReference>
<keyword evidence="3 8" id="KW-0238">DNA-binding</keyword>
<name>A0A1H4KQM8_9MICC</name>
<reference evidence="8 9" key="1">
    <citation type="submission" date="2016-10" db="EMBL/GenBank/DDBJ databases">
        <authorList>
            <person name="de Groot N.N."/>
        </authorList>
    </citation>
    <scope>NUCLEOTIDE SEQUENCE [LARGE SCALE GENOMIC DNA]</scope>
    <source>
        <strain evidence="8 9">DSM 10495</strain>
    </source>
</reference>
<keyword evidence="2" id="KW-0805">Transcription regulation</keyword>
<evidence type="ECO:0000256" key="2">
    <source>
        <dbReference type="ARBA" id="ARBA00023015"/>
    </source>
</evidence>
<keyword evidence="1 5" id="KW-0597">Phosphoprotein</keyword>
<feature type="modified residue" description="4-aspartylphosphate" evidence="5">
    <location>
        <position position="71"/>
    </location>
</feature>
<evidence type="ECO:0000256" key="3">
    <source>
        <dbReference type="ARBA" id="ARBA00023125"/>
    </source>
</evidence>
<accession>A0A1H4KQM8</accession>
<feature type="domain" description="HTH luxR-type" evidence="6">
    <location>
        <begin position="158"/>
        <end position="223"/>
    </location>
</feature>
<dbReference type="InterPro" id="IPR011006">
    <property type="entry name" value="CheY-like_superfamily"/>
</dbReference>
<dbReference type="GO" id="GO:0006355">
    <property type="term" value="P:regulation of DNA-templated transcription"/>
    <property type="evidence" value="ECO:0007669"/>
    <property type="project" value="InterPro"/>
</dbReference>
<dbReference type="InterPro" id="IPR039420">
    <property type="entry name" value="WalR-like"/>
</dbReference>
<evidence type="ECO:0000313" key="8">
    <source>
        <dbReference type="EMBL" id="SEB60869.1"/>
    </source>
</evidence>
<dbReference type="InterPro" id="IPR001789">
    <property type="entry name" value="Sig_transdc_resp-reg_receiver"/>
</dbReference>
<dbReference type="InterPro" id="IPR016032">
    <property type="entry name" value="Sig_transdc_resp-reg_C-effctor"/>
</dbReference>
<dbReference type="STRING" id="156980.SAMN04489745_0760"/>
<dbReference type="SMART" id="SM00448">
    <property type="entry name" value="REC"/>
    <property type="match status" value="1"/>
</dbReference>
<keyword evidence="9" id="KW-1185">Reference proteome</keyword>
<dbReference type="Pfam" id="PF00196">
    <property type="entry name" value="GerE"/>
    <property type="match status" value="1"/>
</dbReference>
<gene>
    <name evidence="8" type="ORF">SAMN04489745_0760</name>
</gene>
<organism evidence="8 9">
    <name type="scientific">Arthrobacter woluwensis</name>
    <dbReference type="NCBI Taxonomy" id="156980"/>
    <lineage>
        <taxon>Bacteria</taxon>
        <taxon>Bacillati</taxon>
        <taxon>Actinomycetota</taxon>
        <taxon>Actinomycetes</taxon>
        <taxon>Micrococcales</taxon>
        <taxon>Micrococcaceae</taxon>
        <taxon>Arthrobacter</taxon>
    </lineage>
</organism>
<dbReference type="Pfam" id="PF00072">
    <property type="entry name" value="Response_reg"/>
    <property type="match status" value="1"/>
</dbReference>
<dbReference type="PANTHER" id="PTHR43214:SF24">
    <property type="entry name" value="TRANSCRIPTIONAL REGULATORY PROTEIN NARL-RELATED"/>
    <property type="match status" value="1"/>
</dbReference>
<dbReference type="PROSITE" id="PS50110">
    <property type="entry name" value="RESPONSE_REGULATORY"/>
    <property type="match status" value="1"/>
</dbReference>
<evidence type="ECO:0000313" key="9">
    <source>
        <dbReference type="Proteomes" id="UP000182652"/>
    </source>
</evidence>
<evidence type="ECO:0000256" key="4">
    <source>
        <dbReference type="ARBA" id="ARBA00023163"/>
    </source>
</evidence>
<keyword evidence="4" id="KW-0804">Transcription</keyword>